<comment type="caution">
    <text evidence="1">The sequence shown here is derived from an EMBL/GenBank/DDBJ whole genome shotgun (WGS) entry which is preliminary data.</text>
</comment>
<proteinExistence type="predicted"/>
<name>A0ACB8RW68_9AGAM</name>
<evidence type="ECO:0000313" key="1">
    <source>
        <dbReference type="EMBL" id="KAI0048469.1"/>
    </source>
</evidence>
<sequence length="112" mass="12954">MPTLQLKVNMCTLPLDVQAMLIEIAEHRCGRLCYHRGLRLVCKSWTPVAQRFLYRRITYQTSSFAHFPLRSLFKTIRANPALGKHVRSLTHHRRRAKSPDSGNRDVRTPGNS</sequence>
<evidence type="ECO:0000313" key="2">
    <source>
        <dbReference type="Proteomes" id="UP000814033"/>
    </source>
</evidence>
<dbReference type="Proteomes" id="UP000814033">
    <property type="component" value="Unassembled WGS sequence"/>
</dbReference>
<organism evidence="1 2">
    <name type="scientific">Auriscalpium vulgare</name>
    <dbReference type="NCBI Taxonomy" id="40419"/>
    <lineage>
        <taxon>Eukaryota</taxon>
        <taxon>Fungi</taxon>
        <taxon>Dikarya</taxon>
        <taxon>Basidiomycota</taxon>
        <taxon>Agaricomycotina</taxon>
        <taxon>Agaricomycetes</taxon>
        <taxon>Russulales</taxon>
        <taxon>Auriscalpiaceae</taxon>
        <taxon>Auriscalpium</taxon>
    </lineage>
</organism>
<protein>
    <submittedName>
        <fullName evidence="1">Uncharacterized protein</fullName>
    </submittedName>
</protein>
<reference evidence="1" key="1">
    <citation type="submission" date="2021-02" db="EMBL/GenBank/DDBJ databases">
        <authorList>
            <consortium name="DOE Joint Genome Institute"/>
            <person name="Ahrendt S."/>
            <person name="Looney B.P."/>
            <person name="Miyauchi S."/>
            <person name="Morin E."/>
            <person name="Drula E."/>
            <person name="Courty P.E."/>
            <person name="Chicoki N."/>
            <person name="Fauchery L."/>
            <person name="Kohler A."/>
            <person name="Kuo A."/>
            <person name="Labutti K."/>
            <person name="Pangilinan J."/>
            <person name="Lipzen A."/>
            <person name="Riley R."/>
            <person name="Andreopoulos W."/>
            <person name="He G."/>
            <person name="Johnson J."/>
            <person name="Barry K.W."/>
            <person name="Grigoriev I.V."/>
            <person name="Nagy L."/>
            <person name="Hibbett D."/>
            <person name="Henrissat B."/>
            <person name="Matheny P.B."/>
            <person name="Labbe J."/>
            <person name="Martin F."/>
        </authorList>
    </citation>
    <scope>NUCLEOTIDE SEQUENCE</scope>
    <source>
        <strain evidence="1">FP105234-sp</strain>
    </source>
</reference>
<keyword evidence="2" id="KW-1185">Reference proteome</keyword>
<reference evidence="1" key="2">
    <citation type="journal article" date="2022" name="New Phytol.">
        <title>Evolutionary transition to the ectomycorrhizal habit in the genomes of a hyperdiverse lineage of mushroom-forming fungi.</title>
        <authorList>
            <person name="Looney B."/>
            <person name="Miyauchi S."/>
            <person name="Morin E."/>
            <person name="Drula E."/>
            <person name="Courty P.E."/>
            <person name="Kohler A."/>
            <person name="Kuo A."/>
            <person name="LaButti K."/>
            <person name="Pangilinan J."/>
            <person name="Lipzen A."/>
            <person name="Riley R."/>
            <person name="Andreopoulos W."/>
            <person name="He G."/>
            <person name="Johnson J."/>
            <person name="Nolan M."/>
            <person name="Tritt A."/>
            <person name="Barry K.W."/>
            <person name="Grigoriev I.V."/>
            <person name="Nagy L.G."/>
            <person name="Hibbett D."/>
            <person name="Henrissat B."/>
            <person name="Matheny P.B."/>
            <person name="Labbe J."/>
            <person name="Martin F.M."/>
        </authorList>
    </citation>
    <scope>NUCLEOTIDE SEQUENCE</scope>
    <source>
        <strain evidence="1">FP105234-sp</strain>
    </source>
</reference>
<gene>
    <name evidence="1" type="ORF">FA95DRAFT_1038977</name>
</gene>
<accession>A0ACB8RW68</accession>
<dbReference type="EMBL" id="MU275886">
    <property type="protein sequence ID" value="KAI0048469.1"/>
    <property type="molecule type" value="Genomic_DNA"/>
</dbReference>